<gene>
    <name evidence="2" type="ORF">DC3_26750</name>
</gene>
<sequence>MILLLHAFPLNSQMYSLLQQELYDAGEEICAPDYPGFGGQEETIESLDGYAQQLLKTLPEEGIVGLGLSMGGYLLMRLLDLAPERFRGAIFANTRMGQDTPEARQNRLNMAEKVLKEGVEFLPQAMLQGLIGKDAPEDIQDSVKTMILQASPEGVAAAQKAMADRPDSREVLSKLQIPVLVIAGSEDTLIPLEAMKDLAEVTKGKLVKLKTAHLSNLLDPEGFNGAVLDFLEELETTGE</sequence>
<evidence type="ECO:0000313" key="3">
    <source>
        <dbReference type="Proteomes" id="UP000321306"/>
    </source>
</evidence>
<dbReference type="InterPro" id="IPR029058">
    <property type="entry name" value="AB_hydrolase_fold"/>
</dbReference>
<protein>
    <submittedName>
        <fullName evidence="2">Hydrolase</fullName>
    </submittedName>
</protein>
<evidence type="ECO:0000259" key="1">
    <source>
        <dbReference type="Pfam" id="PF00561"/>
    </source>
</evidence>
<organism evidence="2 3">
    <name type="scientific">Deinococcus cellulosilyticus (strain DSM 18568 / NBRC 106333 / KACC 11606 / 5516J-15)</name>
    <dbReference type="NCBI Taxonomy" id="1223518"/>
    <lineage>
        <taxon>Bacteria</taxon>
        <taxon>Thermotogati</taxon>
        <taxon>Deinococcota</taxon>
        <taxon>Deinococci</taxon>
        <taxon>Deinococcales</taxon>
        <taxon>Deinococcaceae</taxon>
        <taxon>Deinococcus</taxon>
    </lineage>
</organism>
<dbReference type="PANTHER" id="PTHR43798:SF33">
    <property type="entry name" value="HYDROLASE, PUTATIVE (AFU_ORTHOLOGUE AFUA_2G14860)-RELATED"/>
    <property type="match status" value="1"/>
</dbReference>
<dbReference type="Gene3D" id="3.40.50.1820">
    <property type="entry name" value="alpha/beta hydrolase"/>
    <property type="match status" value="1"/>
</dbReference>
<dbReference type="InterPro" id="IPR000073">
    <property type="entry name" value="AB_hydrolase_1"/>
</dbReference>
<dbReference type="AlphaFoldDB" id="A0A511N2F7"/>
<proteinExistence type="predicted"/>
<dbReference type="Pfam" id="PF00561">
    <property type="entry name" value="Abhydrolase_1"/>
    <property type="match status" value="1"/>
</dbReference>
<dbReference type="GO" id="GO:0016787">
    <property type="term" value="F:hydrolase activity"/>
    <property type="evidence" value="ECO:0007669"/>
    <property type="project" value="UniProtKB-KW"/>
</dbReference>
<dbReference type="EMBL" id="BJXB01000011">
    <property type="protein sequence ID" value="GEM47040.1"/>
    <property type="molecule type" value="Genomic_DNA"/>
</dbReference>
<keyword evidence="3" id="KW-1185">Reference proteome</keyword>
<dbReference type="OrthoDB" id="252464at2"/>
<dbReference type="Proteomes" id="UP000321306">
    <property type="component" value="Unassembled WGS sequence"/>
</dbReference>
<reference evidence="2 3" key="1">
    <citation type="submission" date="2019-07" db="EMBL/GenBank/DDBJ databases">
        <title>Whole genome shotgun sequence of Deinococcus cellulosilyticus NBRC 106333.</title>
        <authorList>
            <person name="Hosoyama A."/>
            <person name="Uohara A."/>
            <person name="Ohji S."/>
            <person name="Ichikawa N."/>
        </authorList>
    </citation>
    <scope>NUCLEOTIDE SEQUENCE [LARGE SCALE GENOMIC DNA]</scope>
    <source>
        <strain evidence="2 3">NBRC 106333</strain>
    </source>
</reference>
<dbReference type="PRINTS" id="PR00111">
    <property type="entry name" value="ABHYDROLASE"/>
</dbReference>
<name>A0A511N2F7_DEIC1</name>
<keyword evidence="2" id="KW-0378">Hydrolase</keyword>
<dbReference type="SUPFAM" id="SSF53474">
    <property type="entry name" value="alpha/beta-Hydrolases"/>
    <property type="match status" value="1"/>
</dbReference>
<dbReference type="RefSeq" id="WP_146884982.1">
    <property type="nucleotide sequence ID" value="NZ_BJXB01000011.1"/>
</dbReference>
<comment type="caution">
    <text evidence="2">The sequence shown here is derived from an EMBL/GenBank/DDBJ whole genome shotgun (WGS) entry which is preliminary data.</text>
</comment>
<accession>A0A511N2F7</accession>
<dbReference type="InterPro" id="IPR050266">
    <property type="entry name" value="AB_hydrolase_sf"/>
</dbReference>
<evidence type="ECO:0000313" key="2">
    <source>
        <dbReference type="EMBL" id="GEM47040.1"/>
    </source>
</evidence>
<feature type="domain" description="AB hydrolase-1" evidence="1">
    <location>
        <begin position="2"/>
        <end position="218"/>
    </location>
</feature>
<dbReference type="PANTHER" id="PTHR43798">
    <property type="entry name" value="MONOACYLGLYCEROL LIPASE"/>
    <property type="match status" value="1"/>
</dbReference>
<dbReference type="GO" id="GO:0016020">
    <property type="term" value="C:membrane"/>
    <property type="evidence" value="ECO:0007669"/>
    <property type="project" value="TreeGrafter"/>
</dbReference>